<keyword evidence="2" id="KW-1185">Reference proteome</keyword>
<evidence type="ECO:0000313" key="1">
    <source>
        <dbReference type="EMBL" id="MCF1716674.1"/>
    </source>
</evidence>
<proteinExistence type="predicted"/>
<gene>
    <name evidence="1" type="ORF">L0U88_18680</name>
</gene>
<dbReference type="EMBL" id="JAKEVY010000005">
    <property type="protein sequence ID" value="MCF1716674.1"/>
    <property type="molecule type" value="Genomic_DNA"/>
</dbReference>
<evidence type="ECO:0008006" key="3">
    <source>
        <dbReference type="Google" id="ProtNLM"/>
    </source>
</evidence>
<dbReference type="Proteomes" id="UP001200145">
    <property type="component" value="Unassembled WGS sequence"/>
</dbReference>
<reference evidence="1 2" key="1">
    <citation type="submission" date="2022-01" db="EMBL/GenBank/DDBJ databases">
        <title>Flavihumibacter sp. nov., isolated from sediment of a river.</title>
        <authorList>
            <person name="Liu H."/>
        </authorList>
    </citation>
    <scope>NUCLEOTIDE SEQUENCE [LARGE SCALE GENOMIC DNA]</scope>
    <source>
        <strain evidence="1 2">RY-1</strain>
    </source>
</reference>
<organism evidence="1 2">
    <name type="scientific">Flavihumibacter fluminis</name>
    <dbReference type="NCBI Taxonomy" id="2909236"/>
    <lineage>
        <taxon>Bacteria</taxon>
        <taxon>Pseudomonadati</taxon>
        <taxon>Bacteroidota</taxon>
        <taxon>Chitinophagia</taxon>
        <taxon>Chitinophagales</taxon>
        <taxon>Chitinophagaceae</taxon>
        <taxon>Flavihumibacter</taxon>
    </lineage>
</organism>
<name>A0ABS9BN79_9BACT</name>
<protein>
    <recommendedName>
        <fullName evidence="3">Outer membrane protein with beta-barrel domain</fullName>
    </recommendedName>
</protein>
<sequence>MKRILFLVLLCNSNLLFSQEAKKRLTLSVAPAFPLGKWAEKEQPIETAGYASSGQSFHLRYTNDFSAKWGWFLMLKSQRNQLNADKLSNYHNTHPFPIVGIVVGPGPTPPAEVNIENWSFKKKNWMTATAMGGFYRIIPAGKRSVFLPELGLGLIYAKLPDFLGTAQDGNQRASLTRKGKHGVGLAYSVGLNARHHLNAKYDIFSSLAYFGSSAVKFNDISTTRFYTNGTIVSEAVTTTDHQQVFSSLNLYIGVGIKL</sequence>
<evidence type="ECO:0000313" key="2">
    <source>
        <dbReference type="Proteomes" id="UP001200145"/>
    </source>
</evidence>
<comment type="caution">
    <text evidence="1">The sequence shown here is derived from an EMBL/GenBank/DDBJ whole genome shotgun (WGS) entry which is preliminary data.</text>
</comment>
<dbReference type="RefSeq" id="WP_234868031.1">
    <property type="nucleotide sequence ID" value="NZ_JAKEVY010000005.1"/>
</dbReference>
<accession>A0ABS9BN79</accession>